<keyword evidence="1" id="KW-0812">Transmembrane</keyword>
<keyword evidence="1" id="KW-0472">Membrane</keyword>
<feature type="transmembrane region" description="Helical" evidence="1">
    <location>
        <begin position="45"/>
        <end position="78"/>
    </location>
</feature>
<name>A0A951Q9K9_9CYAN</name>
<reference evidence="2" key="2">
    <citation type="journal article" date="2022" name="Microbiol. Resour. Announc.">
        <title>Metagenome Sequencing to Explore Phylogenomics of Terrestrial Cyanobacteria.</title>
        <authorList>
            <person name="Ward R.D."/>
            <person name="Stajich J.E."/>
            <person name="Johansen J.R."/>
            <person name="Huntemann M."/>
            <person name="Clum A."/>
            <person name="Foster B."/>
            <person name="Foster B."/>
            <person name="Roux S."/>
            <person name="Palaniappan K."/>
            <person name="Varghese N."/>
            <person name="Mukherjee S."/>
            <person name="Reddy T.B.K."/>
            <person name="Daum C."/>
            <person name="Copeland A."/>
            <person name="Chen I.A."/>
            <person name="Ivanova N.N."/>
            <person name="Kyrpides N.C."/>
            <person name="Shapiro N."/>
            <person name="Eloe-Fadrosh E.A."/>
            <person name="Pietrasiak N."/>
        </authorList>
    </citation>
    <scope>NUCLEOTIDE SEQUENCE</scope>
    <source>
        <strain evidence="2">UHER 2000/2452</strain>
    </source>
</reference>
<dbReference type="InterPro" id="IPR005240">
    <property type="entry name" value="DUF389"/>
</dbReference>
<dbReference type="EMBL" id="JAHHHD010000010">
    <property type="protein sequence ID" value="MBW4659262.1"/>
    <property type="molecule type" value="Genomic_DNA"/>
</dbReference>
<evidence type="ECO:0000313" key="3">
    <source>
        <dbReference type="Proteomes" id="UP000757435"/>
    </source>
</evidence>
<sequence>MSRIGQRSIRVQQRFHNFVQHQIQPLHIEVVRAELLLESHLDVAYLALIISSCTIATLGLLANSVAVIIGAMIIAPLMQPIRGLAFAAMEGEVTLFRKALISIAVGTALAIGISWSLGHLTGIPAFGSEILARSKPNLLDLGIAVAAGGISGYAKVQPKISGSLAGTAIAVALMPPICVVGLGLSHGDWLLSWGATLLYLTNLLGITLSCMIIFFIVGYAASPRAKTALLWGAFLTVVLVIPLGLSFIELVRQAQLETSLKRALLNRTITFQRVDLVQIKTNWLANPPEINLTVRAQESITPRQVSLLEDFIKREMGQPFNLIFAVSQVEEVRREAPPIRLPKLPEDKLPEDKLPE</sequence>
<proteinExistence type="predicted"/>
<protein>
    <submittedName>
        <fullName evidence="2">DUF389 domain-containing protein</fullName>
    </submittedName>
</protein>
<dbReference type="PANTHER" id="PTHR20992:SF9">
    <property type="entry name" value="AT15442P-RELATED"/>
    <property type="match status" value="1"/>
</dbReference>
<evidence type="ECO:0000256" key="1">
    <source>
        <dbReference type="SAM" id="Phobius"/>
    </source>
</evidence>
<accession>A0A951Q9K9</accession>
<comment type="caution">
    <text evidence="2">The sequence shown here is derived from an EMBL/GenBank/DDBJ whole genome shotgun (WGS) entry which is preliminary data.</text>
</comment>
<dbReference type="PANTHER" id="PTHR20992">
    <property type="entry name" value="AT15442P-RELATED"/>
    <property type="match status" value="1"/>
</dbReference>
<feature type="transmembrane region" description="Helical" evidence="1">
    <location>
        <begin position="228"/>
        <end position="248"/>
    </location>
</feature>
<dbReference type="AlphaFoldDB" id="A0A951Q9K9"/>
<keyword evidence="1" id="KW-1133">Transmembrane helix</keyword>
<dbReference type="Pfam" id="PF04087">
    <property type="entry name" value="DUF389"/>
    <property type="match status" value="1"/>
</dbReference>
<feature type="transmembrane region" description="Helical" evidence="1">
    <location>
        <begin position="99"/>
        <end position="118"/>
    </location>
</feature>
<organism evidence="2 3">
    <name type="scientific">Drouetiella hepatica Uher 2000/2452</name>
    <dbReference type="NCBI Taxonomy" id="904376"/>
    <lineage>
        <taxon>Bacteria</taxon>
        <taxon>Bacillati</taxon>
        <taxon>Cyanobacteriota</taxon>
        <taxon>Cyanophyceae</taxon>
        <taxon>Oculatellales</taxon>
        <taxon>Oculatellaceae</taxon>
        <taxon>Drouetiella</taxon>
    </lineage>
</organism>
<dbReference type="Proteomes" id="UP000757435">
    <property type="component" value="Unassembled WGS sequence"/>
</dbReference>
<gene>
    <name evidence="2" type="ORF">KME15_11345</name>
</gene>
<reference evidence="2" key="1">
    <citation type="submission" date="2021-05" db="EMBL/GenBank/DDBJ databases">
        <authorList>
            <person name="Pietrasiak N."/>
            <person name="Ward R."/>
            <person name="Stajich J.E."/>
            <person name="Kurbessoian T."/>
        </authorList>
    </citation>
    <scope>NUCLEOTIDE SEQUENCE</scope>
    <source>
        <strain evidence="2">UHER 2000/2452</strain>
    </source>
</reference>
<feature type="transmembrane region" description="Helical" evidence="1">
    <location>
        <begin position="163"/>
        <end position="185"/>
    </location>
</feature>
<evidence type="ECO:0000313" key="2">
    <source>
        <dbReference type="EMBL" id="MBW4659262.1"/>
    </source>
</evidence>
<feature type="transmembrane region" description="Helical" evidence="1">
    <location>
        <begin position="197"/>
        <end position="221"/>
    </location>
</feature>